<dbReference type="Proteomes" id="UP000646365">
    <property type="component" value="Unassembled WGS sequence"/>
</dbReference>
<accession>A0A8J2YUL8</accession>
<dbReference type="InterPro" id="IPR009325">
    <property type="entry name" value="DUF983"/>
</dbReference>
<keyword evidence="1" id="KW-0472">Membrane</keyword>
<evidence type="ECO:0000313" key="2">
    <source>
        <dbReference type="EMBL" id="GGF24300.1"/>
    </source>
</evidence>
<dbReference type="Pfam" id="PF06170">
    <property type="entry name" value="DUF983"/>
    <property type="match status" value="1"/>
</dbReference>
<keyword evidence="3" id="KW-1185">Reference proteome</keyword>
<keyword evidence="1" id="KW-1133">Transmembrane helix</keyword>
<dbReference type="RefSeq" id="WP_189047682.1">
    <property type="nucleotide sequence ID" value="NZ_BMJQ01000008.1"/>
</dbReference>
<proteinExistence type="predicted"/>
<protein>
    <recommendedName>
        <fullName evidence="4">DUF983 domain-containing protein</fullName>
    </recommendedName>
</protein>
<feature type="transmembrane region" description="Helical" evidence="1">
    <location>
        <begin position="62"/>
        <end position="81"/>
    </location>
</feature>
<organism evidence="2 3">
    <name type="scientific">Aliidongia dinghuensis</name>
    <dbReference type="NCBI Taxonomy" id="1867774"/>
    <lineage>
        <taxon>Bacteria</taxon>
        <taxon>Pseudomonadati</taxon>
        <taxon>Pseudomonadota</taxon>
        <taxon>Alphaproteobacteria</taxon>
        <taxon>Rhodospirillales</taxon>
        <taxon>Dongiaceae</taxon>
        <taxon>Aliidongia</taxon>
    </lineage>
</organism>
<reference evidence="2" key="2">
    <citation type="submission" date="2020-09" db="EMBL/GenBank/DDBJ databases">
        <authorList>
            <person name="Sun Q."/>
            <person name="Zhou Y."/>
        </authorList>
    </citation>
    <scope>NUCLEOTIDE SEQUENCE</scope>
    <source>
        <strain evidence="2">CGMCC 1.15725</strain>
    </source>
</reference>
<dbReference type="AlphaFoldDB" id="A0A8J2YUL8"/>
<dbReference type="EMBL" id="BMJQ01000008">
    <property type="protein sequence ID" value="GGF24300.1"/>
    <property type="molecule type" value="Genomic_DNA"/>
</dbReference>
<comment type="caution">
    <text evidence="2">The sequence shown here is derived from an EMBL/GenBank/DDBJ whole genome shotgun (WGS) entry which is preliminary data.</text>
</comment>
<feature type="transmembrane region" description="Helical" evidence="1">
    <location>
        <begin position="93"/>
        <end position="120"/>
    </location>
</feature>
<reference evidence="2" key="1">
    <citation type="journal article" date="2014" name="Int. J. Syst. Evol. Microbiol.">
        <title>Complete genome sequence of Corynebacterium casei LMG S-19264T (=DSM 44701T), isolated from a smear-ripened cheese.</title>
        <authorList>
            <consortium name="US DOE Joint Genome Institute (JGI-PGF)"/>
            <person name="Walter F."/>
            <person name="Albersmeier A."/>
            <person name="Kalinowski J."/>
            <person name="Ruckert C."/>
        </authorList>
    </citation>
    <scope>NUCLEOTIDE SEQUENCE</scope>
    <source>
        <strain evidence="2">CGMCC 1.15725</strain>
    </source>
</reference>
<name>A0A8J2YUL8_9PROT</name>
<evidence type="ECO:0008006" key="4">
    <source>
        <dbReference type="Google" id="ProtNLM"/>
    </source>
</evidence>
<evidence type="ECO:0000256" key="1">
    <source>
        <dbReference type="SAM" id="Phobius"/>
    </source>
</evidence>
<evidence type="ECO:0000313" key="3">
    <source>
        <dbReference type="Proteomes" id="UP000646365"/>
    </source>
</evidence>
<keyword evidence="1" id="KW-0812">Transmembrane</keyword>
<sequence>MPYLDTVVRPGTMTALLRGFRRCCPQCGRGALFKPGWRNILKLADACPHCGERFEGIRADDAPAYFTILVVGHIVVPLMLVAEQHDMSTPLAISLFLPLTLVLTAVLLPTIKGAIAAVMWSFGLRNQDTPTEP</sequence>
<gene>
    <name evidence="2" type="ORF">GCM10011611_32930</name>
</gene>